<dbReference type="PaxDb" id="2903-EOD19052"/>
<dbReference type="EnsemblProtists" id="EOD39619">
    <property type="protein sequence ID" value="EOD39619"/>
    <property type="gene ID" value="EMIHUDRAFT_448897"/>
</dbReference>
<organism evidence="1 2">
    <name type="scientific">Emiliania huxleyi (strain CCMP1516)</name>
    <dbReference type="NCBI Taxonomy" id="280463"/>
    <lineage>
        <taxon>Eukaryota</taxon>
        <taxon>Haptista</taxon>
        <taxon>Haptophyta</taxon>
        <taxon>Prymnesiophyceae</taxon>
        <taxon>Isochrysidales</taxon>
        <taxon>Noelaerhabdaceae</taxon>
        <taxon>Emiliania</taxon>
    </lineage>
</organism>
<name>A0A0D3J6B7_EMIH1</name>
<dbReference type="AlphaFoldDB" id="A0A0D3J6B7"/>
<dbReference type="EnsemblProtists" id="EOD19052">
    <property type="protein sequence ID" value="EOD19052"/>
    <property type="gene ID" value="EMIHUDRAFT_458823"/>
</dbReference>
<sequence length="91" mass="9153">MAVSGDAEAPLAVRVALSADGDLRLQLDGASGRVREVRIEAVSVNGRPLLPRVLSDLVRGAAPPGGGADPGGGGFEAVLASLAPWLREPTS</sequence>
<dbReference type="KEGG" id="ehx:EMIHUDRAFT_458823"/>
<reference evidence="2" key="1">
    <citation type="journal article" date="2013" name="Nature">
        <title>Pan genome of the phytoplankton Emiliania underpins its global distribution.</title>
        <authorList>
            <person name="Read B.A."/>
            <person name="Kegel J."/>
            <person name="Klute M.J."/>
            <person name="Kuo A."/>
            <person name="Lefebvre S.C."/>
            <person name="Maumus F."/>
            <person name="Mayer C."/>
            <person name="Miller J."/>
            <person name="Monier A."/>
            <person name="Salamov A."/>
            <person name="Young J."/>
            <person name="Aguilar M."/>
            <person name="Claverie J.M."/>
            <person name="Frickenhaus S."/>
            <person name="Gonzalez K."/>
            <person name="Herman E.K."/>
            <person name="Lin Y.C."/>
            <person name="Napier J."/>
            <person name="Ogata H."/>
            <person name="Sarno A.F."/>
            <person name="Shmutz J."/>
            <person name="Schroeder D."/>
            <person name="de Vargas C."/>
            <person name="Verret F."/>
            <person name="von Dassow P."/>
            <person name="Valentin K."/>
            <person name="Van de Peer Y."/>
            <person name="Wheeler G."/>
            <person name="Dacks J.B."/>
            <person name="Delwiche C.F."/>
            <person name="Dyhrman S.T."/>
            <person name="Glockner G."/>
            <person name="John U."/>
            <person name="Richards T."/>
            <person name="Worden A.Z."/>
            <person name="Zhang X."/>
            <person name="Grigoriev I.V."/>
            <person name="Allen A.E."/>
            <person name="Bidle K."/>
            <person name="Borodovsky M."/>
            <person name="Bowler C."/>
            <person name="Brownlee C."/>
            <person name="Cock J.M."/>
            <person name="Elias M."/>
            <person name="Gladyshev V.N."/>
            <person name="Groth M."/>
            <person name="Guda C."/>
            <person name="Hadaegh A."/>
            <person name="Iglesias-Rodriguez M.D."/>
            <person name="Jenkins J."/>
            <person name="Jones B.M."/>
            <person name="Lawson T."/>
            <person name="Leese F."/>
            <person name="Lindquist E."/>
            <person name="Lobanov A."/>
            <person name="Lomsadze A."/>
            <person name="Malik S.B."/>
            <person name="Marsh M.E."/>
            <person name="Mackinder L."/>
            <person name="Mock T."/>
            <person name="Mueller-Roeber B."/>
            <person name="Pagarete A."/>
            <person name="Parker M."/>
            <person name="Probert I."/>
            <person name="Quesneville H."/>
            <person name="Raines C."/>
            <person name="Rensing S.A."/>
            <person name="Riano-Pachon D.M."/>
            <person name="Richier S."/>
            <person name="Rokitta S."/>
            <person name="Shiraiwa Y."/>
            <person name="Soanes D.M."/>
            <person name="van der Giezen M."/>
            <person name="Wahlund T.M."/>
            <person name="Williams B."/>
            <person name="Wilson W."/>
            <person name="Wolfe G."/>
            <person name="Wurch L.L."/>
        </authorList>
    </citation>
    <scope>NUCLEOTIDE SEQUENCE</scope>
</reference>
<dbReference type="Proteomes" id="UP000013827">
    <property type="component" value="Unassembled WGS sequence"/>
</dbReference>
<dbReference type="HOGENOM" id="CLU_2431603_0_0_1"/>
<evidence type="ECO:0000313" key="1">
    <source>
        <dbReference type="EnsemblProtists" id="EOD19052"/>
    </source>
</evidence>
<dbReference type="GeneID" id="17264598"/>
<keyword evidence="2" id="KW-1185">Reference proteome</keyword>
<proteinExistence type="predicted"/>
<dbReference type="RefSeq" id="XP_005771481.1">
    <property type="nucleotide sequence ID" value="XM_005771424.1"/>
</dbReference>
<protein>
    <submittedName>
        <fullName evidence="1">Uncharacterized protein</fullName>
    </submittedName>
</protein>
<accession>A0A0D3J6B7</accession>
<dbReference type="RefSeq" id="XP_005792048.1">
    <property type="nucleotide sequence ID" value="XM_005791991.1"/>
</dbReference>
<dbReference type="GeneID" id="17284890"/>
<dbReference type="KEGG" id="ehx:EMIHUDRAFT_448897"/>
<reference evidence="1" key="2">
    <citation type="submission" date="2024-10" db="UniProtKB">
        <authorList>
            <consortium name="EnsemblProtists"/>
        </authorList>
    </citation>
    <scope>IDENTIFICATION</scope>
</reference>
<evidence type="ECO:0000313" key="2">
    <source>
        <dbReference type="Proteomes" id="UP000013827"/>
    </source>
</evidence>